<accession>A0ABP9YRW6</accession>
<evidence type="ECO:0008006" key="3">
    <source>
        <dbReference type="Google" id="ProtNLM"/>
    </source>
</evidence>
<evidence type="ECO:0000313" key="1">
    <source>
        <dbReference type="EMBL" id="GAA5809597.1"/>
    </source>
</evidence>
<gene>
    <name evidence="1" type="ORF">MFLAVUS_003008</name>
</gene>
<evidence type="ECO:0000313" key="2">
    <source>
        <dbReference type="Proteomes" id="UP001473302"/>
    </source>
</evidence>
<protein>
    <recommendedName>
        <fullName evidence="3">Metallothionein</fullName>
    </recommendedName>
</protein>
<proteinExistence type="predicted"/>
<keyword evidence="2" id="KW-1185">Reference proteome</keyword>
<dbReference type="Proteomes" id="UP001473302">
    <property type="component" value="Unassembled WGS sequence"/>
</dbReference>
<reference evidence="1 2" key="1">
    <citation type="submission" date="2024-04" db="EMBL/GenBank/DDBJ databases">
        <title>genome sequences of Mucor flavus KT1a and Helicostylum pulchrum KT1b strains isolated from the surface of a dry-aged beef.</title>
        <authorList>
            <person name="Toyotome T."/>
            <person name="Hosono M."/>
            <person name="Torimaru M."/>
            <person name="Fukuda K."/>
            <person name="Mikami N."/>
        </authorList>
    </citation>
    <scope>NUCLEOTIDE SEQUENCE [LARGE SCALE GENOMIC DNA]</scope>
    <source>
        <strain evidence="1 2">KT1a</strain>
    </source>
</reference>
<comment type="caution">
    <text evidence="1">The sequence shown here is derived from an EMBL/GenBank/DDBJ whole genome shotgun (WGS) entry which is preliminary data.</text>
</comment>
<sequence>MNNNQTSAIDIPPKTTHIVAATTADGHTMLSSIVTNGEGQQIRRNSTSCTDTGISPTYYTFTGSVVQTSNHDNKSHSAGSPVYDDQSRVFFSHNSGCSCRGSGVGCECSNKCAC</sequence>
<organism evidence="1 2">
    <name type="scientific">Mucor flavus</name>
    <dbReference type="NCBI Taxonomy" id="439312"/>
    <lineage>
        <taxon>Eukaryota</taxon>
        <taxon>Fungi</taxon>
        <taxon>Fungi incertae sedis</taxon>
        <taxon>Mucoromycota</taxon>
        <taxon>Mucoromycotina</taxon>
        <taxon>Mucoromycetes</taxon>
        <taxon>Mucorales</taxon>
        <taxon>Mucorineae</taxon>
        <taxon>Mucoraceae</taxon>
        <taxon>Mucor</taxon>
    </lineage>
</organism>
<name>A0ABP9YRW6_9FUNG</name>
<dbReference type="EMBL" id="BAABUK010000005">
    <property type="protein sequence ID" value="GAA5809597.1"/>
    <property type="molecule type" value="Genomic_DNA"/>
</dbReference>